<evidence type="ECO:0000256" key="1">
    <source>
        <dbReference type="SAM" id="MobiDB-lite"/>
    </source>
</evidence>
<dbReference type="KEGG" id="pcz:PCL1606_50250"/>
<protein>
    <submittedName>
        <fullName evidence="2">Uncharacterized protein</fullName>
    </submittedName>
</protein>
<reference evidence="2 3" key="1">
    <citation type="journal article" date="2015" name="Mol. Plant Microbe Interact.">
        <title>Comparative Genomic Analysis of Pseudomonas chlororaphis PCL1606 Reveals New Insight into Antifungal Compounds Involved in Biocontrol.</title>
        <authorList>
            <person name="Calderon C.E."/>
            <person name="Ramos C."/>
            <person name="de Vicente A."/>
            <person name="Cazorla F.M."/>
        </authorList>
    </citation>
    <scope>NUCLEOTIDE SEQUENCE [LARGE SCALE GENOMIC DNA]</scope>
    <source>
        <strain evidence="2 3">PCL1606</strain>
    </source>
</reference>
<organism evidence="2 3">
    <name type="scientific">Pseudomonas chlororaphis</name>
    <dbReference type="NCBI Taxonomy" id="587753"/>
    <lineage>
        <taxon>Bacteria</taxon>
        <taxon>Pseudomonadati</taxon>
        <taxon>Pseudomonadota</taxon>
        <taxon>Gammaproteobacteria</taxon>
        <taxon>Pseudomonadales</taxon>
        <taxon>Pseudomonadaceae</taxon>
        <taxon>Pseudomonas</taxon>
    </lineage>
</organism>
<sequence length="67" mass="7125">MCFEAVHSSLNRPRRHPKRYARTRPNVGPAGAPCGNGSPASPARAVARRRTGPRGPFPRALPGGPDL</sequence>
<accession>A0A0D5Y659</accession>
<name>A0A0D5Y659_9PSED</name>
<evidence type="ECO:0000313" key="2">
    <source>
        <dbReference type="EMBL" id="AKA26472.1"/>
    </source>
</evidence>
<feature type="compositionally biased region" description="Basic residues" evidence="1">
    <location>
        <begin position="12"/>
        <end position="22"/>
    </location>
</feature>
<gene>
    <name evidence="2" type="ORF">PCL1606_50250</name>
</gene>
<dbReference type="EMBL" id="CP011110">
    <property type="protein sequence ID" value="AKA26472.1"/>
    <property type="molecule type" value="Genomic_DNA"/>
</dbReference>
<dbReference type="AlphaFoldDB" id="A0A0D5Y659"/>
<proteinExistence type="predicted"/>
<dbReference type="PATRIC" id="fig|587753.10.peg.5018"/>
<feature type="region of interest" description="Disordered" evidence="1">
    <location>
        <begin position="1"/>
        <end position="67"/>
    </location>
</feature>
<dbReference type="Proteomes" id="UP000032748">
    <property type="component" value="Chromosome"/>
</dbReference>
<evidence type="ECO:0000313" key="3">
    <source>
        <dbReference type="Proteomes" id="UP000032748"/>
    </source>
</evidence>